<evidence type="ECO:0000313" key="1">
    <source>
        <dbReference type="EMBL" id="PAA04705.1"/>
    </source>
</evidence>
<dbReference type="EMBL" id="NQKQ01000038">
    <property type="protein sequence ID" value="PAA04705.1"/>
    <property type="molecule type" value="Genomic_DNA"/>
</dbReference>
<dbReference type="OrthoDB" id="6960643at2"/>
<reference evidence="1 2" key="1">
    <citation type="submission" date="2017-08" db="EMBL/GenBank/DDBJ databases">
        <title>Genomic and metabolic characterisation of spoilage-associated Pseudomonas species.</title>
        <authorList>
            <person name="Stanborough T."/>
            <person name="Fegan N."/>
            <person name="Powell S.M."/>
            <person name="Singh T."/>
            <person name="Tamplin M.L."/>
            <person name="Chandry P.S."/>
        </authorList>
    </citation>
    <scope>NUCLEOTIDE SEQUENCE [LARGE SCALE GENOMIC DNA]</scope>
    <source>
        <strain evidence="1 2">F1801</strain>
    </source>
</reference>
<sequence>MSKTPDDKLTDSTAPVLQKTGAVTSPVRTFRDKVYTSRTLILPNGATLPVAKGLVGAFGDDQFHYLSTHPDFEPLTE</sequence>
<dbReference type="AlphaFoldDB" id="A0A266ZWI9"/>
<dbReference type="Proteomes" id="UP000215861">
    <property type="component" value="Unassembled WGS sequence"/>
</dbReference>
<dbReference type="RefSeq" id="WP_095038321.1">
    <property type="nucleotide sequence ID" value="NZ_NQKQ01000038.1"/>
</dbReference>
<evidence type="ECO:0000313" key="2">
    <source>
        <dbReference type="Proteomes" id="UP000215861"/>
    </source>
</evidence>
<name>A0A266ZWI9_PSEFR</name>
<proteinExistence type="predicted"/>
<organism evidence="1 2">
    <name type="scientific">Pseudomonas fragi</name>
    <dbReference type="NCBI Taxonomy" id="296"/>
    <lineage>
        <taxon>Bacteria</taxon>
        <taxon>Pseudomonadati</taxon>
        <taxon>Pseudomonadota</taxon>
        <taxon>Gammaproteobacteria</taxon>
        <taxon>Pseudomonadales</taxon>
        <taxon>Pseudomonadaceae</taxon>
        <taxon>Pseudomonas</taxon>
    </lineage>
</organism>
<protein>
    <submittedName>
        <fullName evidence="1">Uncharacterized protein</fullName>
    </submittedName>
</protein>
<comment type="caution">
    <text evidence="1">The sequence shown here is derived from an EMBL/GenBank/DDBJ whole genome shotgun (WGS) entry which is preliminary data.</text>
</comment>
<gene>
    <name evidence="1" type="ORF">CJU81_22575</name>
</gene>
<accession>A0A266ZWI9</accession>